<organism evidence="4">
    <name type="scientific">Graphocephala atropunctata</name>
    <dbReference type="NCBI Taxonomy" id="36148"/>
    <lineage>
        <taxon>Eukaryota</taxon>
        <taxon>Metazoa</taxon>
        <taxon>Ecdysozoa</taxon>
        <taxon>Arthropoda</taxon>
        <taxon>Hexapoda</taxon>
        <taxon>Insecta</taxon>
        <taxon>Pterygota</taxon>
        <taxon>Neoptera</taxon>
        <taxon>Paraneoptera</taxon>
        <taxon>Hemiptera</taxon>
        <taxon>Auchenorrhyncha</taxon>
        <taxon>Membracoidea</taxon>
        <taxon>Cicadellidae</taxon>
        <taxon>Cicadellinae</taxon>
        <taxon>Cicadellini</taxon>
        <taxon>Graphocephala</taxon>
    </lineage>
</organism>
<protein>
    <submittedName>
        <fullName evidence="4">Uncharacterized protein</fullName>
    </submittedName>
</protein>
<feature type="chain" id="PRO_5008588222" evidence="3">
    <location>
        <begin position="21"/>
        <end position="235"/>
    </location>
</feature>
<evidence type="ECO:0000256" key="3">
    <source>
        <dbReference type="SAM" id="SignalP"/>
    </source>
</evidence>
<sequence length="235" mass="26530">IVFNLICFILSIIIANTVHGGLKAFTESIAAQWGVKNVDLNDLRDLQLDGREVGRYLVKYTIASKQVVWILVSFWGLNFFWILLRCMFNVDFQLVRTTIRIYPKNILILNKYSNKIVKKPSYASITSSDSDNTHRNPLSSNSLVRLRTLKFTPSTGNEIPERFKDASTSVSNFSFVPPEDLKAHDQATEMIDGNNIQPPDTSTDHEPSNLQPVTVDLVNDSQTADSSNEQIDHVK</sequence>
<name>A0A1B6MEH4_9HEMI</name>
<feature type="region of interest" description="Disordered" evidence="1">
    <location>
        <begin position="191"/>
        <end position="235"/>
    </location>
</feature>
<dbReference type="AlphaFoldDB" id="A0A1B6MEH4"/>
<dbReference type="EMBL" id="GEBQ01005692">
    <property type="protein sequence ID" value="JAT34285.1"/>
    <property type="molecule type" value="Transcribed_RNA"/>
</dbReference>
<proteinExistence type="predicted"/>
<keyword evidence="2" id="KW-0812">Transmembrane</keyword>
<keyword evidence="3" id="KW-0732">Signal</keyword>
<reference evidence="4" key="1">
    <citation type="submission" date="2015-11" db="EMBL/GenBank/DDBJ databases">
        <title>De novo transcriptome assembly of four potential Pierce s Disease insect vectors from Arizona vineyards.</title>
        <authorList>
            <person name="Tassone E.E."/>
        </authorList>
    </citation>
    <scope>NUCLEOTIDE SEQUENCE</scope>
</reference>
<evidence type="ECO:0000256" key="2">
    <source>
        <dbReference type="SAM" id="Phobius"/>
    </source>
</evidence>
<evidence type="ECO:0000256" key="1">
    <source>
        <dbReference type="SAM" id="MobiDB-lite"/>
    </source>
</evidence>
<keyword evidence="2" id="KW-0472">Membrane</keyword>
<gene>
    <name evidence="4" type="ORF">g.25799</name>
</gene>
<feature type="compositionally biased region" description="Polar residues" evidence="1">
    <location>
        <begin position="219"/>
        <end position="229"/>
    </location>
</feature>
<keyword evidence="2" id="KW-1133">Transmembrane helix</keyword>
<accession>A0A1B6MEH4</accession>
<feature type="signal peptide" evidence="3">
    <location>
        <begin position="1"/>
        <end position="20"/>
    </location>
</feature>
<evidence type="ECO:0000313" key="4">
    <source>
        <dbReference type="EMBL" id="JAT34285.1"/>
    </source>
</evidence>
<feature type="non-terminal residue" evidence="4">
    <location>
        <position position="1"/>
    </location>
</feature>
<feature type="transmembrane region" description="Helical" evidence="2">
    <location>
        <begin position="66"/>
        <end position="84"/>
    </location>
</feature>